<evidence type="ECO:0000256" key="1">
    <source>
        <dbReference type="ARBA" id="ARBA00022857"/>
    </source>
</evidence>
<dbReference type="Pfam" id="PF00107">
    <property type="entry name" value="ADH_zinc_N"/>
    <property type="match status" value="1"/>
</dbReference>
<keyword evidence="5" id="KW-1185">Reference proteome</keyword>
<feature type="domain" description="Enoyl reductase (ER)" evidence="3">
    <location>
        <begin position="10"/>
        <end position="316"/>
    </location>
</feature>
<dbReference type="RefSeq" id="WP_128109351.1">
    <property type="nucleotide sequence ID" value="NZ_ATDN01000022.1"/>
</dbReference>
<dbReference type="InterPro" id="IPR011032">
    <property type="entry name" value="GroES-like_sf"/>
</dbReference>
<dbReference type="GO" id="GO:0035925">
    <property type="term" value="F:mRNA 3'-UTR AU-rich region binding"/>
    <property type="evidence" value="ECO:0007669"/>
    <property type="project" value="TreeGrafter"/>
</dbReference>
<dbReference type="Pfam" id="PF08240">
    <property type="entry name" value="ADH_N"/>
    <property type="match status" value="1"/>
</dbReference>
<keyword evidence="2" id="KW-0560">Oxidoreductase</keyword>
<dbReference type="Gene3D" id="3.40.50.720">
    <property type="entry name" value="NAD(P)-binding Rossmann-like Domain"/>
    <property type="match status" value="1"/>
</dbReference>
<keyword evidence="1" id="KW-0521">NADP</keyword>
<dbReference type="InterPro" id="IPR002364">
    <property type="entry name" value="Quin_OxRdtase/zeta-crystal_CS"/>
</dbReference>
<dbReference type="GO" id="GO:0005829">
    <property type="term" value="C:cytosol"/>
    <property type="evidence" value="ECO:0007669"/>
    <property type="project" value="TreeGrafter"/>
</dbReference>
<accession>A0A439DRY3</accession>
<gene>
    <name evidence="4" type="ORF">MELE44368_22705</name>
</gene>
<dbReference type="InterPro" id="IPR013154">
    <property type="entry name" value="ADH-like_N"/>
</dbReference>
<dbReference type="GO" id="GO:0008270">
    <property type="term" value="F:zinc ion binding"/>
    <property type="evidence" value="ECO:0007669"/>
    <property type="project" value="InterPro"/>
</dbReference>
<comment type="caution">
    <text evidence="4">The sequence shown here is derived from an EMBL/GenBank/DDBJ whole genome shotgun (WGS) entry which is preliminary data.</text>
</comment>
<protein>
    <recommendedName>
        <fullName evidence="3">Enoyl reductase (ER) domain-containing protein</fullName>
    </recommendedName>
</protein>
<dbReference type="PANTHER" id="PTHR48106">
    <property type="entry name" value="QUINONE OXIDOREDUCTASE PIG3-RELATED"/>
    <property type="match status" value="1"/>
</dbReference>
<sequence length="318" mass="32351">MKAIRMHGIGGPEVLRLDDVDQPSPRAGQVLVKVEAAGVAYGDVMKRQGAFGQDLPLPAGLGLQIAGVVADLGAGVPQPVPGTRVIAWVEDGYAEYAVAPHTAVVAIPDGVDSSVAAVLPVQGLTAYQTLVDAGNLQAGESVLVHAGAGGVGGLSVQLARLSGADVVIGTASRPEKLAHIVGLGAFAVDYTRDDWPLRVREAAAGCGVDLVLDSVGGTVASRSLDCLAPFGRMVSFGAASGTPADIATTALMPNNLSVIGYSLGVRPDRITGVETLLRHVASGQLTISVTQQLSLKNASEAHRAIAERRTVGATVLVP</sequence>
<dbReference type="GO" id="GO:0070402">
    <property type="term" value="F:NADPH binding"/>
    <property type="evidence" value="ECO:0007669"/>
    <property type="project" value="TreeGrafter"/>
</dbReference>
<dbReference type="GO" id="GO:0003960">
    <property type="term" value="F:quinone reductase (NADPH) activity"/>
    <property type="evidence" value="ECO:0007669"/>
    <property type="project" value="TreeGrafter"/>
</dbReference>
<dbReference type="Gene3D" id="3.90.180.10">
    <property type="entry name" value="Medium-chain alcohol dehydrogenases, catalytic domain"/>
    <property type="match status" value="1"/>
</dbReference>
<dbReference type="PROSITE" id="PS01162">
    <property type="entry name" value="QOR_ZETA_CRYSTAL"/>
    <property type="match status" value="1"/>
</dbReference>
<evidence type="ECO:0000256" key="2">
    <source>
        <dbReference type="ARBA" id="ARBA00023002"/>
    </source>
</evidence>
<evidence type="ECO:0000313" key="5">
    <source>
        <dbReference type="Proteomes" id="UP000287177"/>
    </source>
</evidence>
<dbReference type="InterPro" id="IPR036291">
    <property type="entry name" value="NAD(P)-bd_dom_sf"/>
</dbReference>
<organism evidence="4 5">
    <name type="scientific">Mycolicibacterium elephantis DSM 44368</name>
    <dbReference type="NCBI Taxonomy" id="1335622"/>
    <lineage>
        <taxon>Bacteria</taxon>
        <taxon>Bacillati</taxon>
        <taxon>Actinomycetota</taxon>
        <taxon>Actinomycetes</taxon>
        <taxon>Mycobacteriales</taxon>
        <taxon>Mycobacteriaceae</taxon>
        <taxon>Mycolicibacterium</taxon>
    </lineage>
</organism>
<evidence type="ECO:0000259" key="3">
    <source>
        <dbReference type="SMART" id="SM00829"/>
    </source>
</evidence>
<reference evidence="4 5" key="1">
    <citation type="submission" date="2013-06" db="EMBL/GenBank/DDBJ databases">
        <title>The draft sequence of the Mycobacterium elephantis genome.</title>
        <authorList>
            <person name="Pettersson F.B."/>
            <person name="Das S."/>
            <person name="Dasgupta S."/>
            <person name="Bhattacharya A."/>
            <person name="Kirsebom L.A."/>
        </authorList>
    </citation>
    <scope>NUCLEOTIDE SEQUENCE [LARGE SCALE GENOMIC DNA]</scope>
    <source>
        <strain evidence="4 5">DSM 44368</strain>
    </source>
</reference>
<proteinExistence type="predicted"/>
<dbReference type="InterPro" id="IPR013149">
    <property type="entry name" value="ADH-like_C"/>
</dbReference>
<name>A0A439DRY3_9MYCO</name>
<dbReference type="AlphaFoldDB" id="A0A439DRY3"/>
<dbReference type="SUPFAM" id="SSF50129">
    <property type="entry name" value="GroES-like"/>
    <property type="match status" value="1"/>
</dbReference>
<dbReference type="PANTHER" id="PTHR48106:SF13">
    <property type="entry name" value="QUINONE OXIDOREDUCTASE-RELATED"/>
    <property type="match status" value="1"/>
</dbReference>
<dbReference type="InterPro" id="IPR020843">
    <property type="entry name" value="ER"/>
</dbReference>
<dbReference type="EMBL" id="ATDN01000022">
    <property type="protein sequence ID" value="RWA18986.1"/>
    <property type="molecule type" value="Genomic_DNA"/>
</dbReference>
<dbReference type="SMART" id="SM00829">
    <property type="entry name" value="PKS_ER"/>
    <property type="match status" value="1"/>
</dbReference>
<evidence type="ECO:0000313" key="4">
    <source>
        <dbReference type="EMBL" id="RWA18986.1"/>
    </source>
</evidence>
<dbReference type="Proteomes" id="UP000287177">
    <property type="component" value="Unassembled WGS sequence"/>
</dbReference>
<dbReference type="SUPFAM" id="SSF51735">
    <property type="entry name" value="NAD(P)-binding Rossmann-fold domains"/>
    <property type="match status" value="1"/>
</dbReference>